<feature type="region of interest" description="Disordered" evidence="1">
    <location>
        <begin position="721"/>
        <end position="773"/>
    </location>
</feature>
<feature type="region of interest" description="Disordered" evidence="1">
    <location>
        <begin position="589"/>
        <end position="698"/>
    </location>
</feature>
<feature type="compositionally biased region" description="Low complexity" evidence="1">
    <location>
        <begin position="509"/>
        <end position="533"/>
    </location>
</feature>
<feature type="compositionally biased region" description="Acidic residues" evidence="1">
    <location>
        <begin position="685"/>
        <end position="698"/>
    </location>
</feature>
<evidence type="ECO:0000313" key="2">
    <source>
        <dbReference type="EMBL" id="POW06644.1"/>
    </source>
</evidence>
<evidence type="ECO:0000256" key="1">
    <source>
        <dbReference type="SAM" id="MobiDB-lite"/>
    </source>
</evidence>
<feature type="region of interest" description="Disordered" evidence="1">
    <location>
        <begin position="345"/>
        <end position="533"/>
    </location>
</feature>
<sequence length="773" mass="82133">MAQIKVCGWASPPPPTTTTSHPHYTPTTIHPTTAKYKHPLLLSIFVWFCKYFMATSASPLPSGPLRFAASTTGLSRPHTFALRYPPSHPAGLSNAGASLSSTASGDVSLRPGASEPRGRRWAGNPVKANGNIECAVIWDEKQHCWLLHRIDSAVQMHSDDPAPLQKKSTSSAQQPSTKSTPLVLPKPALSVPPPPKVELSTNNNSYQNHHHHHHHHHHHVSKSNSKDIPLSSQLPNRPNTASTSTSSPSPPQGSNSDYNQSNGAQSFPPAPSTVPPSSETSQPRYNSSDTSTSSSNITRSQDRDHNNRPDHTQDRPNRTPATTTTNHQQGQLVFPTKKRDYSSFAAQNPQNHHQPTNRAFNQSNLTTTSPASDSGPLRVAQAEEVEEFDFIDSPADPDPPPPQAHVAPSPLSPLKLPSPASQTHPYGARSNRGNLAPAAATSPAGRPTLSRSPSVADNGHSPLTRPNGHNALILPSRPSNPRPQVASPAYPYHALPRSANLSNQPTAPSPLHSVVYSSSSSPEDRVPTATTPAVVSVSPASVTVTTTESVSGHGGPTRRFPLPSSNGINGRSGVSSPIPTWQYTQHLQQPHINGGSPLGLNGNRSPAALTSQNLKSATSVPSVPQRTYQGSDSGSSVRESDTDSDDDGEESSEGEAGFEAVLPPPPQPIELPPPQVVEPLRDSDPDAEAEDDDDEEELELTNFATELEASMLIGEVYGHKEGLGTYGVAPPPPEIAPPTKTTKSRKKSTNTNPKGTGNARKTGASKAKSKAKG</sequence>
<dbReference type="VEuPathDB" id="FungiDB:PSTT_08835"/>
<protein>
    <submittedName>
        <fullName evidence="2">Uncharacterized protein</fullName>
    </submittedName>
</protein>
<name>A0A2S4VAX4_9BASI</name>
<feature type="compositionally biased region" description="Polar residues" evidence="1">
    <location>
        <begin position="563"/>
        <end position="572"/>
    </location>
</feature>
<feature type="compositionally biased region" description="Pro residues" evidence="1">
    <location>
        <begin position="662"/>
        <end position="676"/>
    </location>
</feature>
<feature type="compositionally biased region" description="Polar residues" evidence="1">
    <location>
        <begin position="275"/>
        <end position="286"/>
    </location>
</feature>
<feature type="compositionally biased region" description="Polar residues" evidence="1">
    <location>
        <begin position="166"/>
        <end position="180"/>
    </location>
</feature>
<feature type="compositionally biased region" description="Low complexity" evidence="1">
    <location>
        <begin position="404"/>
        <end position="419"/>
    </location>
</feature>
<evidence type="ECO:0000313" key="3">
    <source>
        <dbReference type="Proteomes" id="UP000239156"/>
    </source>
</evidence>
<feature type="compositionally biased region" description="Basic and acidic residues" evidence="1">
    <location>
        <begin position="300"/>
        <end position="317"/>
    </location>
</feature>
<feature type="compositionally biased region" description="Acidic residues" evidence="1">
    <location>
        <begin position="642"/>
        <end position="653"/>
    </location>
</feature>
<accession>A0A2S4VAX4</accession>
<feature type="compositionally biased region" description="Low complexity" evidence="1">
    <location>
        <begin position="92"/>
        <end position="105"/>
    </location>
</feature>
<keyword evidence="3" id="KW-1185">Reference proteome</keyword>
<feature type="compositionally biased region" description="Basic residues" evidence="1">
    <location>
        <begin position="208"/>
        <end position="221"/>
    </location>
</feature>
<organism evidence="2 3">
    <name type="scientific">Puccinia striiformis</name>
    <dbReference type="NCBI Taxonomy" id="27350"/>
    <lineage>
        <taxon>Eukaryota</taxon>
        <taxon>Fungi</taxon>
        <taxon>Dikarya</taxon>
        <taxon>Basidiomycota</taxon>
        <taxon>Pucciniomycotina</taxon>
        <taxon>Pucciniomycetes</taxon>
        <taxon>Pucciniales</taxon>
        <taxon>Pucciniaceae</taxon>
        <taxon>Puccinia</taxon>
    </lineage>
</organism>
<feature type="compositionally biased region" description="Low complexity" evidence="1">
    <location>
        <begin position="235"/>
        <end position="256"/>
    </location>
</feature>
<feature type="compositionally biased region" description="Polar residues" evidence="1">
    <location>
        <begin position="602"/>
        <end position="634"/>
    </location>
</feature>
<gene>
    <name evidence="2" type="ORF">PSTT_08835</name>
</gene>
<feature type="compositionally biased region" description="Low complexity" evidence="1">
    <location>
        <begin position="287"/>
        <end position="299"/>
    </location>
</feature>
<comment type="caution">
    <text evidence="2">The sequence shown here is derived from an EMBL/GenBank/DDBJ whole genome shotgun (WGS) entry which is preliminary data.</text>
</comment>
<proteinExistence type="predicted"/>
<feature type="region of interest" description="Disordered" evidence="1">
    <location>
        <begin position="158"/>
        <end position="333"/>
    </location>
</feature>
<feature type="compositionally biased region" description="Polar residues" evidence="1">
    <location>
        <begin position="345"/>
        <end position="372"/>
    </location>
</feature>
<dbReference type="Proteomes" id="UP000239156">
    <property type="component" value="Unassembled WGS sequence"/>
</dbReference>
<feature type="region of interest" description="Disordered" evidence="1">
    <location>
        <begin position="92"/>
        <end position="124"/>
    </location>
</feature>
<reference evidence="2" key="1">
    <citation type="submission" date="2017-12" db="EMBL/GenBank/DDBJ databases">
        <title>Gene loss provides genomic basis for host adaptation in cereal stripe rust fungi.</title>
        <authorList>
            <person name="Xia C."/>
        </authorList>
    </citation>
    <scope>NUCLEOTIDE SEQUENCE [LARGE SCALE GENOMIC DNA]</scope>
    <source>
        <strain evidence="2">93-210</strain>
    </source>
</reference>
<feature type="region of interest" description="Disordered" evidence="1">
    <location>
        <begin position="545"/>
        <end position="572"/>
    </location>
</feature>
<dbReference type="VEuPathDB" id="FungiDB:PSHT_08593"/>
<dbReference type="AlphaFoldDB" id="A0A2S4VAX4"/>
<dbReference type="EMBL" id="PKSL01000083">
    <property type="protein sequence ID" value="POW06644.1"/>
    <property type="molecule type" value="Genomic_DNA"/>
</dbReference>